<evidence type="ECO:0000313" key="3">
    <source>
        <dbReference type="Proteomes" id="UP000193689"/>
    </source>
</evidence>
<dbReference type="EMBL" id="MCFJ01000011">
    <property type="protein sequence ID" value="ORY60616.1"/>
    <property type="molecule type" value="Genomic_DNA"/>
</dbReference>
<dbReference type="GeneID" id="63776993"/>
<comment type="caution">
    <text evidence="2">The sequence shown here is derived from an EMBL/GenBank/DDBJ whole genome shotgun (WGS) entry which is preliminary data.</text>
</comment>
<name>A0A1Y2DNA0_9PEZI</name>
<dbReference type="RefSeq" id="XP_040712843.1">
    <property type="nucleotide sequence ID" value="XM_040860781.1"/>
</dbReference>
<proteinExistence type="predicted"/>
<gene>
    <name evidence="2" type="ORF">BCR38DRAFT_441715</name>
</gene>
<keyword evidence="3" id="KW-1185">Reference proteome</keyword>
<sequence length="215" mass="24748">MRDVRSHLLEPSRHLATAWFTKPGHRYVKFQDKKEEFWKKNTSKKPKIPRNLLFGALRRPRARTSPRTPYVSPYVSDGGVQGSSIHGIASEYSPTPPHSPSILSRSDRGKAPTSRRRKVKSPKGKGADPWQPEPVAPVSRALWRHVENRHGWGQYDIEHRGYLARAEKQSQQSNLSRRRFSDMYEYIRPGSAGERSTKDTAPKRVHFREGRHGVH</sequence>
<reference evidence="2 3" key="1">
    <citation type="submission" date="2016-07" db="EMBL/GenBank/DDBJ databases">
        <title>Pervasive Adenine N6-methylation of Active Genes in Fungi.</title>
        <authorList>
            <consortium name="DOE Joint Genome Institute"/>
            <person name="Mondo S.J."/>
            <person name="Dannebaum R.O."/>
            <person name="Kuo R.C."/>
            <person name="Labutti K."/>
            <person name="Haridas S."/>
            <person name="Kuo A."/>
            <person name="Salamov A."/>
            <person name="Ahrendt S.R."/>
            <person name="Lipzen A."/>
            <person name="Sullivan W."/>
            <person name="Andreopoulos W.B."/>
            <person name="Clum A."/>
            <person name="Lindquist E."/>
            <person name="Daum C."/>
            <person name="Ramamoorthy G.K."/>
            <person name="Gryganskyi A."/>
            <person name="Culley D."/>
            <person name="Magnuson J.K."/>
            <person name="James T.Y."/>
            <person name="O'Malley M.A."/>
            <person name="Stajich J.E."/>
            <person name="Spatafora J.W."/>
            <person name="Visel A."/>
            <person name="Grigoriev I.V."/>
        </authorList>
    </citation>
    <scope>NUCLEOTIDE SEQUENCE [LARGE SCALE GENOMIC DNA]</scope>
    <source>
        <strain evidence="2 3">CBS 129021</strain>
    </source>
</reference>
<feature type="region of interest" description="Disordered" evidence="1">
    <location>
        <begin position="187"/>
        <end position="215"/>
    </location>
</feature>
<accession>A0A1Y2DNA0</accession>
<dbReference type="AlphaFoldDB" id="A0A1Y2DNA0"/>
<dbReference type="InParanoid" id="A0A1Y2DNA0"/>
<feature type="region of interest" description="Disordered" evidence="1">
    <location>
        <begin position="56"/>
        <end position="134"/>
    </location>
</feature>
<protein>
    <submittedName>
        <fullName evidence="2">Uncharacterized protein</fullName>
    </submittedName>
</protein>
<organism evidence="2 3">
    <name type="scientific">Pseudomassariella vexata</name>
    <dbReference type="NCBI Taxonomy" id="1141098"/>
    <lineage>
        <taxon>Eukaryota</taxon>
        <taxon>Fungi</taxon>
        <taxon>Dikarya</taxon>
        <taxon>Ascomycota</taxon>
        <taxon>Pezizomycotina</taxon>
        <taxon>Sordariomycetes</taxon>
        <taxon>Xylariomycetidae</taxon>
        <taxon>Amphisphaeriales</taxon>
        <taxon>Pseudomassariaceae</taxon>
        <taxon>Pseudomassariella</taxon>
    </lineage>
</organism>
<dbReference type="Proteomes" id="UP000193689">
    <property type="component" value="Unassembled WGS sequence"/>
</dbReference>
<evidence type="ECO:0000313" key="2">
    <source>
        <dbReference type="EMBL" id="ORY60616.1"/>
    </source>
</evidence>
<feature type="compositionally biased region" description="Basic and acidic residues" evidence="1">
    <location>
        <begin position="195"/>
        <end position="215"/>
    </location>
</feature>
<feature type="compositionally biased region" description="Basic residues" evidence="1">
    <location>
        <begin position="113"/>
        <end position="123"/>
    </location>
</feature>
<evidence type="ECO:0000256" key="1">
    <source>
        <dbReference type="SAM" id="MobiDB-lite"/>
    </source>
</evidence>